<keyword evidence="2" id="KW-1185">Reference proteome</keyword>
<dbReference type="SMART" id="SM00367">
    <property type="entry name" value="LRR_CC"/>
    <property type="match status" value="4"/>
</dbReference>
<protein>
    <submittedName>
        <fullName evidence="1">Uncharacterized protein</fullName>
    </submittedName>
</protein>
<dbReference type="Pfam" id="PF13516">
    <property type="entry name" value="LRR_6"/>
    <property type="match status" value="1"/>
</dbReference>
<comment type="caution">
    <text evidence="1">The sequence shown here is derived from an EMBL/GenBank/DDBJ whole genome shotgun (WGS) entry which is preliminary data.</text>
</comment>
<sequence length="174" mass="18818">MLQTRIGNFALTEVGRGCKQALHLVDCSSLGDEAICSIARGCRNLKKLHIRICYEVGSNEIIAVGENCHSLTDLSVRFYDRSLIVLSFQDEALIAVCQGCPLQYLNVSGCNQIGDAGIVAIARGCPALAYLNVSVLQNLGDMELAELGRRLSLTQGYSTVTLPSNNIHWSFPTG</sequence>
<dbReference type="PANTHER" id="PTHR13318:SF190">
    <property type="entry name" value="PARTNER OF PAIRED, ISOFORM B"/>
    <property type="match status" value="1"/>
</dbReference>
<dbReference type="Gene3D" id="3.80.10.10">
    <property type="entry name" value="Ribonuclease Inhibitor"/>
    <property type="match status" value="1"/>
</dbReference>
<dbReference type="InterPro" id="IPR032675">
    <property type="entry name" value="LRR_dom_sf"/>
</dbReference>
<dbReference type="GO" id="GO:0031146">
    <property type="term" value="P:SCF-dependent proteasomal ubiquitin-dependent protein catabolic process"/>
    <property type="evidence" value="ECO:0007669"/>
    <property type="project" value="TreeGrafter"/>
</dbReference>
<evidence type="ECO:0000313" key="1">
    <source>
        <dbReference type="EMBL" id="KAE8655700.1"/>
    </source>
</evidence>
<proteinExistence type="predicted"/>
<name>A0A6A2WP00_HIBSY</name>
<gene>
    <name evidence="1" type="ORF">F3Y22_tig00117021pilonHSYRG00233</name>
</gene>
<dbReference type="InterPro" id="IPR006553">
    <property type="entry name" value="Leu-rich_rpt_Cys-con_subtyp"/>
</dbReference>
<dbReference type="AlphaFoldDB" id="A0A6A2WP00"/>
<dbReference type="Proteomes" id="UP000436088">
    <property type="component" value="Unassembled WGS sequence"/>
</dbReference>
<evidence type="ECO:0000313" key="2">
    <source>
        <dbReference type="Proteomes" id="UP000436088"/>
    </source>
</evidence>
<dbReference type="InterPro" id="IPR001611">
    <property type="entry name" value="Leu-rich_rpt"/>
</dbReference>
<organism evidence="1 2">
    <name type="scientific">Hibiscus syriacus</name>
    <name type="common">Rose of Sharon</name>
    <dbReference type="NCBI Taxonomy" id="106335"/>
    <lineage>
        <taxon>Eukaryota</taxon>
        <taxon>Viridiplantae</taxon>
        <taxon>Streptophyta</taxon>
        <taxon>Embryophyta</taxon>
        <taxon>Tracheophyta</taxon>
        <taxon>Spermatophyta</taxon>
        <taxon>Magnoliopsida</taxon>
        <taxon>eudicotyledons</taxon>
        <taxon>Gunneridae</taxon>
        <taxon>Pentapetalae</taxon>
        <taxon>rosids</taxon>
        <taxon>malvids</taxon>
        <taxon>Malvales</taxon>
        <taxon>Malvaceae</taxon>
        <taxon>Malvoideae</taxon>
        <taxon>Hibiscus</taxon>
    </lineage>
</organism>
<dbReference type="SUPFAM" id="SSF52047">
    <property type="entry name" value="RNI-like"/>
    <property type="match status" value="1"/>
</dbReference>
<accession>A0A6A2WP00</accession>
<dbReference type="PANTHER" id="PTHR13318">
    <property type="entry name" value="PARTNER OF PAIRED, ISOFORM B-RELATED"/>
    <property type="match status" value="1"/>
</dbReference>
<dbReference type="GO" id="GO:0019005">
    <property type="term" value="C:SCF ubiquitin ligase complex"/>
    <property type="evidence" value="ECO:0007669"/>
    <property type="project" value="TreeGrafter"/>
</dbReference>
<reference evidence="1" key="1">
    <citation type="submission" date="2019-09" db="EMBL/GenBank/DDBJ databases">
        <title>Draft genome information of white flower Hibiscus syriacus.</title>
        <authorList>
            <person name="Kim Y.-M."/>
        </authorList>
    </citation>
    <scope>NUCLEOTIDE SEQUENCE [LARGE SCALE GENOMIC DNA]</scope>
    <source>
        <strain evidence="1">YM2019G1</strain>
    </source>
</reference>
<dbReference type="EMBL" id="VEPZ02001776">
    <property type="protein sequence ID" value="KAE8655700.1"/>
    <property type="molecule type" value="Genomic_DNA"/>
</dbReference>